<feature type="region of interest" description="Disordered" evidence="1">
    <location>
        <begin position="1"/>
        <end position="56"/>
    </location>
</feature>
<organism evidence="2 3">
    <name type="scientific">Perkinsus olseni</name>
    <name type="common">Perkinsus atlanticus</name>
    <dbReference type="NCBI Taxonomy" id="32597"/>
    <lineage>
        <taxon>Eukaryota</taxon>
        <taxon>Sar</taxon>
        <taxon>Alveolata</taxon>
        <taxon>Perkinsozoa</taxon>
        <taxon>Perkinsea</taxon>
        <taxon>Perkinsida</taxon>
        <taxon>Perkinsidae</taxon>
        <taxon>Perkinsus</taxon>
    </lineage>
</organism>
<dbReference type="AlphaFoldDB" id="A0A7J6P7Y1"/>
<evidence type="ECO:0000256" key="1">
    <source>
        <dbReference type="SAM" id="MobiDB-lite"/>
    </source>
</evidence>
<accession>A0A7J6P7Y1</accession>
<feature type="compositionally biased region" description="Polar residues" evidence="1">
    <location>
        <begin position="235"/>
        <end position="250"/>
    </location>
</feature>
<feature type="compositionally biased region" description="Basic residues" evidence="1">
    <location>
        <begin position="224"/>
        <end position="234"/>
    </location>
</feature>
<reference evidence="2 3" key="1">
    <citation type="submission" date="2020-04" db="EMBL/GenBank/DDBJ databases">
        <title>Perkinsus olseni comparative genomics.</title>
        <authorList>
            <person name="Bogema D.R."/>
        </authorList>
    </citation>
    <scope>NUCLEOTIDE SEQUENCE [LARGE SCALE GENOMIC DNA]</scope>
    <source>
        <strain evidence="2">00978-12</strain>
    </source>
</reference>
<protein>
    <submittedName>
        <fullName evidence="2">Uncharacterized protein</fullName>
    </submittedName>
</protein>
<dbReference type="OrthoDB" id="10451941at2759"/>
<gene>
    <name evidence="2" type="ORF">FOZ60_013790</name>
</gene>
<feature type="region of interest" description="Disordered" evidence="1">
    <location>
        <begin position="292"/>
        <end position="331"/>
    </location>
</feature>
<dbReference type="EMBL" id="JABANP010000063">
    <property type="protein sequence ID" value="KAF4692253.1"/>
    <property type="molecule type" value="Genomic_DNA"/>
</dbReference>
<evidence type="ECO:0000313" key="3">
    <source>
        <dbReference type="Proteomes" id="UP000541610"/>
    </source>
</evidence>
<feature type="compositionally biased region" description="Polar residues" evidence="1">
    <location>
        <begin position="307"/>
        <end position="318"/>
    </location>
</feature>
<feature type="compositionally biased region" description="Basic and acidic residues" evidence="1">
    <location>
        <begin position="319"/>
        <end position="331"/>
    </location>
</feature>
<proteinExistence type="predicted"/>
<feature type="region of interest" description="Disordered" evidence="1">
    <location>
        <begin position="224"/>
        <end position="259"/>
    </location>
</feature>
<dbReference type="Proteomes" id="UP000541610">
    <property type="component" value="Unassembled WGS sequence"/>
</dbReference>
<name>A0A7J6P7Y1_PEROL</name>
<comment type="caution">
    <text evidence="2">The sequence shown here is derived from an EMBL/GenBank/DDBJ whole genome shotgun (WGS) entry which is preliminary data.</text>
</comment>
<evidence type="ECO:0000313" key="2">
    <source>
        <dbReference type="EMBL" id="KAF4692253.1"/>
    </source>
</evidence>
<sequence>MSSSSHSSPTRKRPRVGSESELPGPPEEYANPAPSDKRLKTARVVRGHSPGDPREKRYGVCSIGIVGGETAKIPSRPTQLKNVHVHDGGVVATVDNIPKAVDWLSIKKALDEKLGDLPSPVEGNAVTFATKVDPHSRSCFVLFKPFDVDEEFFRHMNFKVDANSATSSPNFMVASSSQAELEGDHSPEDDSTVPFYELQTVPLYGIDLQEALKKLPAHVLRKRESRAKAQRLKRTQQTSILSDCSSTPSKASRRPERESDLFRRLIEDVKRNGTREQQRAVLDRLKGLIDSEAATTADIPPRKANDSTDAFTSKCGSSTHDEEARQLDLTE</sequence>